<keyword evidence="3" id="KW-1185">Reference proteome</keyword>
<accession>A0A073I0U0</accession>
<dbReference type="EMBL" id="ARYC01000254">
    <property type="protein sequence ID" value="KEJ83120.1"/>
    <property type="molecule type" value="Genomic_DNA"/>
</dbReference>
<organism evidence="2 3">
    <name type="scientific">Oxytricha trifallax</name>
    <dbReference type="NCBI Taxonomy" id="1172189"/>
    <lineage>
        <taxon>Eukaryota</taxon>
        <taxon>Sar</taxon>
        <taxon>Alveolata</taxon>
        <taxon>Ciliophora</taxon>
        <taxon>Intramacronucleata</taxon>
        <taxon>Spirotrichea</taxon>
        <taxon>Stichotrichia</taxon>
        <taxon>Sporadotrichida</taxon>
        <taxon>Oxytrichidae</taxon>
        <taxon>Oxytrichinae</taxon>
        <taxon>Oxytricha</taxon>
    </lineage>
</organism>
<protein>
    <submittedName>
        <fullName evidence="2">Uncharacterized protein</fullName>
    </submittedName>
</protein>
<feature type="coiled-coil region" evidence="1">
    <location>
        <begin position="97"/>
        <end position="149"/>
    </location>
</feature>
<keyword evidence="1" id="KW-0175">Coiled coil</keyword>
<sequence>MNQSVPHICFSCQQLGITQNQVPIQQTFQGQQNSHINQDQLQNFSQLQGQNEKIQNPVNDYPIHYVARYHITDLINNETNYLCQTCFRVLYGGLFEQDKLIHTNDMLNRKLENQRREITKLINSNKFNNEKLLENKKQIQMQFKSLNSQYSTLCQLTEKVQNQKKQIKELLHQKHATVAKILKNQDRKLKVSFDDKVNQTQEQCDATEEETLKIFVNSFLSDLTMKLSSDFLNQFSRLTLLNHNLQDKIESSQFNYLKTRYEYPNVKLAQQLLELISKQIQNIVSDTVFATTEVYQSAHEMIQCLELQNQIQKTIEKQTDQKIKQFMMFNPNMQITK</sequence>
<evidence type="ECO:0000256" key="1">
    <source>
        <dbReference type="SAM" id="Coils"/>
    </source>
</evidence>
<gene>
    <name evidence="2" type="ORF">OXYTRIMIC_749</name>
</gene>
<reference evidence="3" key="1">
    <citation type="journal article" date="2014" name="Cell">
        <title>The Architecture of a Scrambled Genome Reveals Massive Levels of Genomic Rearrangement during Development.</title>
        <authorList>
            <person name="Chen X."/>
            <person name="Bracht J.R."/>
            <person name="Goldman A.D."/>
            <person name="Dolzhenko E."/>
            <person name="Clay D.M."/>
            <person name="Swart E.C."/>
            <person name="Perlman D.H."/>
            <person name="Doak T.G."/>
            <person name="Stuart A."/>
            <person name="Amemiya C.T."/>
            <person name="Sebra R.P."/>
            <person name="Landweber L.F."/>
        </authorList>
    </citation>
    <scope>NUCLEOTIDE SEQUENCE [LARGE SCALE GENOMIC DNA]</scope>
    <source>
        <strain evidence="3">JRB310</strain>
    </source>
</reference>
<dbReference type="Proteomes" id="UP000053232">
    <property type="component" value="Unassembled WGS sequence"/>
</dbReference>
<evidence type="ECO:0000313" key="3">
    <source>
        <dbReference type="Proteomes" id="UP000053232"/>
    </source>
</evidence>
<dbReference type="AlphaFoldDB" id="A0A073I0U0"/>
<name>A0A073I0U0_9SPIT</name>
<proteinExistence type="predicted"/>
<comment type="caution">
    <text evidence="2">The sequence shown here is derived from an EMBL/GenBank/DDBJ whole genome shotgun (WGS) entry which is preliminary data.</text>
</comment>
<evidence type="ECO:0000313" key="2">
    <source>
        <dbReference type="EMBL" id="KEJ83120.1"/>
    </source>
</evidence>